<dbReference type="SMART" id="SM00382">
    <property type="entry name" value="AAA"/>
    <property type="match status" value="1"/>
</dbReference>
<dbReference type="SUPFAM" id="SSF52540">
    <property type="entry name" value="P-loop containing nucleoside triphosphate hydrolases"/>
    <property type="match status" value="1"/>
</dbReference>
<keyword evidence="2" id="KW-0813">Transport</keyword>
<dbReference type="GO" id="GO:0005524">
    <property type="term" value="F:ATP binding"/>
    <property type="evidence" value="ECO:0007669"/>
    <property type="project" value="UniProtKB-KW"/>
</dbReference>
<evidence type="ECO:0000313" key="7">
    <source>
        <dbReference type="Proteomes" id="UP001500657"/>
    </source>
</evidence>
<evidence type="ECO:0000256" key="3">
    <source>
        <dbReference type="ARBA" id="ARBA00022741"/>
    </source>
</evidence>
<dbReference type="EMBL" id="BAAAFO010000003">
    <property type="protein sequence ID" value="GAA0254576.1"/>
    <property type="molecule type" value="Genomic_DNA"/>
</dbReference>
<dbReference type="PROSITE" id="PS50893">
    <property type="entry name" value="ABC_TRANSPORTER_2"/>
    <property type="match status" value="1"/>
</dbReference>
<reference evidence="6 7" key="1">
    <citation type="journal article" date="2019" name="Int. J. Syst. Evol. Microbiol.">
        <title>The Global Catalogue of Microorganisms (GCM) 10K type strain sequencing project: providing services to taxonomists for standard genome sequencing and annotation.</title>
        <authorList>
            <consortium name="The Broad Institute Genomics Platform"/>
            <consortium name="The Broad Institute Genome Sequencing Center for Infectious Disease"/>
            <person name="Wu L."/>
            <person name="Ma J."/>
        </authorList>
    </citation>
    <scope>NUCLEOTIDE SEQUENCE [LARGE SCALE GENOMIC DNA]</scope>
    <source>
        <strain evidence="6 7">JCM 16242</strain>
    </source>
</reference>
<dbReference type="RefSeq" id="WP_343882608.1">
    <property type="nucleotide sequence ID" value="NZ_BAAAFO010000003.1"/>
</dbReference>
<dbReference type="CDD" id="cd03293">
    <property type="entry name" value="ABC_NrtD_SsuB_transporters"/>
    <property type="match status" value="1"/>
</dbReference>
<evidence type="ECO:0000256" key="2">
    <source>
        <dbReference type="ARBA" id="ARBA00022448"/>
    </source>
</evidence>
<dbReference type="Pfam" id="PF00005">
    <property type="entry name" value="ABC_tran"/>
    <property type="match status" value="1"/>
</dbReference>
<keyword evidence="7" id="KW-1185">Reference proteome</keyword>
<sequence length="276" mass="29967">MSKPTPMLHPAVLEASHIALSYGHAGRATNVVLRDFSLQLKAGEVVAVLGPSGVGKSSLLRVLAGLQAPDKGGVRVHGEALRGPHPRVGLVFQDPCLLPWLTLEENVGFGLDFRHQPVLDAKTRRERVRDAIAEVDLQHALGHYPNELSGGMAQRVALARSLARQPEILLLDEPFSALDEITRGDMQTLLQQITARHRTAAVLVTHDIDEALVLADRIVLLGGQPGGLIGEWRIEQPHPRDAVAAESTRIRVEIVQALRDARRAGSSQDEPRRAVA</sequence>
<dbReference type="InterPro" id="IPR050166">
    <property type="entry name" value="ABC_transporter_ATP-bind"/>
</dbReference>
<comment type="caution">
    <text evidence="6">The sequence shown here is derived from an EMBL/GenBank/DDBJ whole genome shotgun (WGS) entry which is preliminary data.</text>
</comment>
<feature type="domain" description="ABC transporter" evidence="5">
    <location>
        <begin position="13"/>
        <end position="248"/>
    </location>
</feature>
<dbReference type="InterPro" id="IPR003439">
    <property type="entry name" value="ABC_transporter-like_ATP-bd"/>
</dbReference>
<proteinExistence type="inferred from homology"/>
<protein>
    <submittedName>
        <fullName evidence="6">ABC transporter ATP-binding protein</fullName>
    </submittedName>
</protein>
<dbReference type="InterPro" id="IPR017871">
    <property type="entry name" value="ABC_transporter-like_CS"/>
</dbReference>
<keyword evidence="4 6" id="KW-0067">ATP-binding</keyword>
<dbReference type="Gene3D" id="3.40.50.300">
    <property type="entry name" value="P-loop containing nucleotide triphosphate hydrolases"/>
    <property type="match status" value="1"/>
</dbReference>
<evidence type="ECO:0000259" key="5">
    <source>
        <dbReference type="PROSITE" id="PS50893"/>
    </source>
</evidence>
<keyword evidence="3" id="KW-0547">Nucleotide-binding</keyword>
<dbReference type="PROSITE" id="PS00211">
    <property type="entry name" value="ABC_TRANSPORTER_1"/>
    <property type="match status" value="1"/>
</dbReference>
<dbReference type="PANTHER" id="PTHR42788">
    <property type="entry name" value="TAURINE IMPORT ATP-BINDING PROTEIN-RELATED"/>
    <property type="match status" value="1"/>
</dbReference>
<organism evidence="6 7">
    <name type="scientific">Rhodanobacter caeni</name>
    <dbReference type="NCBI Taxonomy" id="657654"/>
    <lineage>
        <taxon>Bacteria</taxon>
        <taxon>Pseudomonadati</taxon>
        <taxon>Pseudomonadota</taxon>
        <taxon>Gammaproteobacteria</taxon>
        <taxon>Lysobacterales</taxon>
        <taxon>Rhodanobacteraceae</taxon>
        <taxon>Rhodanobacter</taxon>
    </lineage>
</organism>
<evidence type="ECO:0000256" key="4">
    <source>
        <dbReference type="ARBA" id="ARBA00022840"/>
    </source>
</evidence>
<name>A0ABN0ULG8_9GAMM</name>
<evidence type="ECO:0000256" key="1">
    <source>
        <dbReference type="ARBA" id="ARBA00005417"/>
    </source>
</evidence>
<dbReference type="InterPro" id="IPR003593">
    <property type="entry name" value="AAA+_ATPase"/>
</dbReference>
<accession>A0ABN0ULG8</accession>
<dbReference type="PANTHER" id="PTHR42788:SF19">
    <property type="entry name" value="ALIPHATIC SULFONATES IMPORT ATP-BINDING PROTEIN SSUB 2"/>
    <property type="match status" value="1"/>
</dbReference>
<dbReference type="Proteomes" id="UP001500657">
    <property type="component" value="Unassembled WGS sequence"/>
</dbReference>
<evidence type="ECO:0000313" key="6">
    <source>
        <dbReference type="EMBL" id="GAA0254576.1"/>
    </source>
</evidence>
<gene>
    <name evidence="6" type="ORF">GCM10009126_19710</name>
</gene>
<dbReference type="InterPro" id="IPR027417">
    <property type="entry name" value="P-loop_NTPase"/>
</dbReference>
<comment type="similarity">
    <text evidence="1">Belongs to the ABC transporter superfamily.</text>
</comment>